<comment type="caution">
    <text evidence="4">The sequence shown here is derived from an EMBL/GenBank/DDBJ whole genome shotgun (WGS) entry which is preliminary data.</text>
</comment>
<dbReference type="PANTHER" id="PTHR48100:SF1">
    <property type="entry name" value="HISTIDINE PHOSPHATASE FAMILY PROTEIN-RELATED"/>
    <property type="match status" value="1"/>
</dbReference>
<sequence length="206" mass="24283">MKLYLVRHGQTEHNASSLHQDEKVELSKQGKKQAIILAKRFSKIPIELIYSSPMNRARKTAEVINKKIKKEIIYSDFLKEWKNPSEVIDKSIDDPEVKKIHELTYKHRDDPFWHYSDEENFFEFKKRVFKFINLLSKTKKENILAVTHGGPIRVMILLMMLGDNINGDDFRKFKSTFRLDNTGITLCKKENGYWVIQTFNDHSHLG</sequence>
<dbReference type="AlphaFoldDB" id="A0A1G2HPS2"/>
<reference evidence="4 5" key="1">
    <citation type="journal article" date="2016" name="Nat. Commun.">
        <title>Thousands of microbial genomes shed light on interconnected biogeochemical processes in an aquifer system.</title>
        <authorList>
            <person name="Anantharaman K."/>
            <person name="Brown C.T."/>
            <person name="Hug L.A."/>
            <person name="Sharon I."/>
            <person name="Castelle C.J."/>
            <person name="Probst A.J."/>
            <person name="Thomas B.C."/>
            <person name="Singh A."/>
            <person name="Wilkins M.J."/>
            <person name="Karaoz U."/>
            <person name="Brodie E.L."/>
            <person name="Williams K.H."/>
            <person name="Hubbard S.S."/>
            <person name="Banfield J.F."/>
        </authorList>
    </citation>
    <scope>NUCLEOTIDE SEQUENCE [LARGE SCALE GENOMIC DNA]</scope>
</reference>
<dbReference type="STRING" id="1802202.A2730_01155"/>
<protein>
    <recommendedName>
        <fullName evidence="6">Phosphoglycerate mutase</fullName>
    </recommendedName>
</protein>
<accession>A0A1G2HPS2</accession>
<keyword evidence="1" id="KW-0324">Glycolysis</keyword>
<evidence type="ECO:0000313" key="5">
    <source>
        <dbReference type="Proteomes" id="UP000176855"/>
    </source>
</evidence>
<evidence type="ECO:0000256" key="3">
    <source>
        <dbReference type="PIRSR" id="PIRSR613078-2"/>
    </source>
</evidence>
<name>A0A1G2HPS2_9BACT</name>
<dbReference type="InterPro" id="IPR050275">
    <property type="entry name" value="PGM_Phosphatase"/>
</dbReference>
<dbReference type="PANTHER" id="PTHR48100">
    <property type="entry name" value="BROAD-SPECIFICITY PHOSPHATASE YOR283W-RELATED"/>
    <property type="match status" value="1"/>
</dbReference>
<dbReference type="InterPro" id="IPR013078">
    <property type="entry name" value="His_Pase_superF_clade-1"/>
</dbReference>
<gene>
    <name evidence="4" type="ORF">A2730_01155</name>
</gene>
<dbReference type="InterPro" id="IPR001345">
    <property type="entry name" value="PG/BPGM_mutase_AS"/>
</dbReference>
<evidence type="ECO:0000256" key="2">
    <source>
        <dbReference type="ARBA" id="ARBA00023235"/>
    </source>
</evidence>
<feature type="binding site" evidence="3">
    <location>
        <begin position="7"/>
        <end position="14"/>
    </location>
    <ligand>
        <name>substrate</name>
    </ligand>
</feature>
<dbReference type="GO" id="GO:0005737">
    <property type="term" value="C:cytoplasm"/>
    <property type="evidence" value="ECO:0007669"/>
    <property type="project" value="TreeGrafter"/>
</dbReference>
<dbReference type="CDD" id="cd07067">
    <property type="entry name" value="HP_PGM_like"/>
    <property type="match status" value="1"/>
</dbReference>
<dbReference type="Proteomes" id="UP000176855">
    <property type="component" value="Unassembled WGS sequence"/>
</dbReference>
<feature type="binding site" evidence="3">
    <location>
        <position position="56"/>
    </location>
    <ligand>
        <name>substrate</name>
    </ligand>
</feature>
<dbReference type="Gene3D" id="3.40.50.1240">
    <property type="entry name" value="Phosphoglycerate mutase-like"/>
    <property type="match status" value="1"/>
</dbReference>
<dbReference type="EMBL" id="MHOO01000011">
    <property type="protein sequence ID" value="OGZ63878.1"/>
    <property type="molecule type" value="Genomic_DNA"/>
</dbReference>
<evidence type="ECO:0000256" key="1">
    <source>
        <dbReference type="ARBA" id="ARBA00023152"/>
    </source>
</evidence>
<dbReference type="PROSITE" id="PS00175">
    <property type="entry name" value="PG_MUTASE"/>
    <property type="match status" value="1"/>
</dbReference>
<evidence type="ECO:0000313" key="4">
    <source>
        <dbReference type="EMBL" id="OGZ63878.1"/>
    </source>
</evidence>
<organism evidence="4 5">
    <name type="scientific">Candidatus Staskawiczbacteria bacterium RIFCSPHIGHO2_01_FULL_39_25</name>
    <dbReference type="NCBI Taxonomy" id="1802202"/>
    <lineage>
        <taxon>Bacteria</taxon>
        <taxon>Candidatus Staskawicziibacteriota</taxon>
    </lineage>
</organism>
<keyword evidence="2" id="KW-0413">Isomerase</keyword>
<dbReference type="GO" id="GO:0016791">
    <property type="term" value="F:phosphatase activity"/>
    <property type="evidence" value="ECO:0007669"/>
    <property type="project" value="TreeGrafter"/>
</dbReference>
<dbReference type="SUPFAM" id="SSF53254">
    <property type="entry name" value="Phosphoglycerate mutase-like"/>
    <property type="match status" value="1"/>
</dbReference>
<dbReference type="InterPro" id="IPR029033">
    <property type="entry name" value="His_PPase_superfam"/>
</dbReference>
<dbReference type="SMART" id="SM00855">
    <property type="entry name" value="PGAM"/>
    <property type="match status" value="1"/>
</dbReference>
<proteinExistence type="predicted"/>
<dbReference type="Pfam" id="PF00300">
    <property type="entry name" value="His_Phos_1"/>
    <property type="match status" value="1"/>
</dbReference>
<evidence type="ECO:0008006" key="6">
    <source>
        <dbReference type="Google" id="ProtNLM"/>
    </source>
</evidence>